<organism evidence="1 2">
    <name type="scientific">Daphnia magna</name>
    <dbReference type="NCBI Taxonomy" id="35525"/>
    <lineage>
        <taxon>Eukaryota</taxon>
        <taxon>Metazoa</taxon>
        <taxon>Ecdysozoa</taxon>
        <taxon>Arthropoda</taxon>
        <taxon>Crustacea</taxon>
        <taxon>Branchiopoda</taxon>
        <taxon>Diplostraca</taxon>
        <taxon>Cladocera</taxon>
        <taxon>Anomopoda</taxon>
        <taxon>Daphniidae</taxon>
        <taxon>Daphnia</taxon>
    </lineage>
</organism>
<reference evidence="1 2" key="1">
    <citation type="journal article" date="2023" name="Nucleic Acids Res.">
        <title>The hologenome of Daphnia magna reveals possible DNA methylation and microbiome-mediated evolution of the host genome.</title>
        <authorList>
            <person name="Chaturvedi A."/>
            <person name="Li X."/>
            <person name="Dhandapani V."/>
            <person name="Marshall H."/>
            <person name="Kissane S."/>
            <person name="Cuenca-Cambronero M."/>
            <person name="Asole G."/>
            <person name="Calvet F."/>
            <person name="Ruiz-Romero M."/>
            <person name="Marangio P."/>
            <person name="Guigo R."/>
            <person name="Rago D."/>
            <person name="Mirbahai L."/>
            <person name="Eastwood N."/>
            <person name="Colbourne J.K."/>
            <person name="Zhou J."/>
            <person name="Mallon E."/>
            <person name="Orsini L."/>
        </authorList>
    </citation>
    <scope>NUCLEOTIDE SEQUENCE [LARGE SCALE GENOMIC DNA]</scope>
    <source>
        <strain evidence="1">LRV0_1</strain>
    </source>
</reference>
<sequence length="64" mass="7476">MKPRISSKWRDAVDVSLYHACSQSEGEVLSEDFIRCFGGDERSLLMYHHLRLFVSYSLDYGVFQ</sequence>
<evidence type="ECO:0000313" key="2">
    <source>
        <dbReference type="Proteomes" id="UP001234178"/>
    </source>
</evidence>
<evidence type="ECO:0000313" key="1">
    <source>
        <dbReference type="EMBL" id="KAK4024853.1"/>
    </source>
</evidence>
<gene>
    <name evidence="1" type="ORF">OUZ56_010348</name>
</gene>
<keyword evidence="2" id="KW-1185">Reference proteome</keyword>
<protein>
    <submittedName>
        <fullName evidence="1">Uncharacterized protein</fullName>
    </submittedName>
</protein>
<comment type="caution">
    <text evidence="1">The sequence shown here is derived from an EMBL/GenBank/DDBJ whole genome shotgun (WGS) entry which is preliminary data.</text>
</comment>
<accession>A0ABR0AIQ3</accession>
<name>A0ABR0AIQ3_9CRUS</name>
<dbReference type="EMBL" id="JAOYFB010000037">
    <property type="protein sequence ID" value="KAK4024853.1"/>
    <property type="molecule type" value="Genomic_DNA"/>
</dbReference>
<dbReference type="Proteomes" id="UP001234178">
    <property type="component" value="Unassembled WGS sequence"/>
</dbReference>
<proteinExistence type="predicted"/>